<evidence type="ECO:0000256" key="2">
    <source>
        <dbReference type="ARBA" id="ARBA00008959"/>
    </source>
</evidence>
<dbReference type="Gene3D" id="1.10.3710.10">
    <property type="entry name" value="DNA polymerase III clamp loader subunits, C-terminal domain"/>
    <property type="match status" value="1"/>
</dbReference>
<dbReference type="Gene3D" id="1.10.8.60">
    <property type="match status" value="1"/>
</dbReference>
<dbReference type="InterPro" id="IPR008921">
    <property type="entry name" value="DNA_pol3_clamp-load_cplx_C"/>
</dbReference>
<dbReference type="CDD" id="cd18139">
    <property type="entry name" value="HLD_clamp_RarA"/>
    <property type="match status" value="1"/>
</dbReference>
<dbReference type="FunFam" id="3.40.50.300:FF:000137">
    <property type="entry name" value="Replication-associated recombination protein A"/>
    <property type="match status" value="1"/>
</dbReference>
<dbReference type="Pfam" id="PF12002">
    <property type="entry name" value="MgsA_C"/>
    <property type="match status" value="1"/>
</dbReference>
<dbReference type="GO" id="GO:0006261">
    <property type="term" value="P:DNA-templated DNA replication"/>
    <property type="evidence" value="ECO:0007669"/>
    <property type="project" value="TreeGrafter"/>
</dbReference>
<dbReference type="Proteomes" id="UP000179072">
    <property type="component" value="Unassembled WGS sequence"/>
</dbReference>
<dbReference type="GO" id="GO:0005524">
    <property type="term" value="F:ATP binding"/>
    <property type="evidence" value="ECO:0007669"/>
    <property type="project" value="UniProtKB-KW"/>
</dbReference>
<dbReference type="InterPro" id="IPR027417">
    <property type="entry name" value="P-loop_NTPase"/>
</dbReference>
<comment type="caution">
    <text evidence="8">The sequence shown here is derived from an EMBL/GenBank/DDBJ whole genome shotgun (WGS) entry which is preliminary data.</text>
</comment>
<name>A0A1F7IK06_9BACT</name>
<dbReference type="Pfam" id="PF16193">
    <property type="entry name" value="AAA_assoc_2"/>
    <property type="match status" value="1"/>
</dbReference>
<dbReference type="GO" id="GO:0008047">
    <property type="term" value="F:enzyme activator activity"/>
    <property type="evidence" value="ECO:0007669"/>
    <property type="project" value="TreeGrafter"/>
</dbReference>
<keyword evidence="6" id="KW-0067">ATP-binding</keyword>
<dbReference type="FunFam" id="1.10.8.60:FF:000029">
    <property type="entry name" value="Replication-associated recombination protein A"/>
    <property type="match status" value="1"/>
</dbReference>
<dbReference type="SMART" id="SM00382">
    <property type="entry name" value="AAA"/>
    <property type="match status" value="1"/>
</dbReference>
<dbReference type="AlphaFoldDB" id="A0A1F7IK06"/>
<accession>A0A1F7IK06</accession>
<feature type="domain" description="AAA+ ATPase" evidence="7">
    <location>
        <begin position="49"/>
        <end position="166"/>
    </location>
</feature>
<dbReference type="Gene3D" id="1.20.272.10">
    <property type="match status" value="1"/>
</dbReference>
<dbReference type="InterPro" id="IPR003959">
    <property type="entry name" value="ATPase_AAA_core"/>
</dbReference>
<dbReference type="EMBL" id="MGAK01000033">
    <property type="protein sequence ID" value="OGK43690.1"/>
    <property type="molecule type" value="Genomic_DNA"/>
</dbReference>
<dbReference type="InterPro" id="IPR032423">
    <property type="entry name" value="AAA_assoc_2"/>
</dbReference>
<comment type="similarity">
    <text evidence="2">Belongs to the AAA ATPase family. RarA/MGS1/WRNIP1 subfamily.</text>
</comment>
<dbReference type="GO" id="GO:0003677">
    <property type="term" value="F:DNA binding"/>
    <property type="evidence" value="ECO:0007669"/>
    <property type="project" value="InterPro"/>
</dbReference>
<protein>
    <recommendedName>
        <fullName evidence="3">Replication-associated recombination protein A</fullName>
    </recommendedName>
</protein>
<evidence type="ECO:0000256" key="5">
    <source>
        <dbReference type="ARBA" id="ARBA00022741"/>
    </source>
</evidence>
<sequence>MDLFEDNNAIAQSAPLADRMRPRTWDEFAGQQELIGKGKLLREVIENDRIPSMILWGPPGSGKTSLARMIALMTQSHFVQLSAVTTGVKEVRAIIELARERLVVHSKRTILFIDEVHRFNKAQQDAFLPHIENGTILFIGATTENPSFEVNSALLSRLKVFVLQPLTVEEIVSLLKKAIKDKKRGYGKQKISILPNVLSMIAQLSNGDVRSAYNFLEFLIESKKRISGQAKITIKKEDIKEGLQKNILQYDKAGDEHYNTISAFIKSMRAGAVDAAVYYLARMIEAGEDPLFIARRMVIFASEDVGMAQPTALVVANDIFRACETIGYPECAINLAHGVVYLASAKKDRRAYDALRAAQADIKEHGNLAIPLSVRNAPTKLMKELGYGEGYEKYPEDLAELLPEKLRKRKYFNEKNG</sequence>
<dbReference type="InterPro" id="IPR021886">
    <property type="entry name" value="MgsA_C"/>
</dbReference>
<evidence type="ECO:0000313" key="8">
    <source>
        <dbReference type="EMBL" id="OGK43690.1"/>
    </source>
</evidence>
<keyword evidence="5" id="KW-0547">Nucleotide-binding</keyword>
<dbReference type="Pfam" id="PF00004">
    <property type="entry name" value="AAA"/>
    <property type="match status" value="1"/>
</dbReference>
<evidence type="ECO:0000256" key="4">
    <source>
        <dbReference type="ARBA" id="ARBA00022705"/>
    </source>
</evidence>
<keyword evidence="4" id="KW-0235">DNA replication</keyword>
<dbReference type="GO" id="GO:0017116">
    <property type="term" value="F:single-stranded DNA helicase activity"/>
    <property type="evidence" value="ECO:0007669"/>
    <property type="project" value="TreeGrafter"/>
</dbReference>
<dbReference type="FunFam" id="1.20.272.10:FF:000001">
    <property type="entry name" value="Putative AAA family ATPase"/>
    <property type="match status" value="1"/>
</dbReference>
<dbReference type="InterPro" id="IPR051314">
    <property type="entry name" value="AAA_ATPase_RarA/MGS1/WRNIP1"/>
</dbReference>
<evidence type="ECO:0000256" key="6">
    <source>
        <dbReference type="ARBA" id="ARBA00022840"/>
    </source>
</evidence>
<organism evidence="8 9">
    <name type="scientific">Candidatus Roizmanbacteria bacterium RIFCSPLOWO2_01_FULL_38_11</name>
    <dbReference type="NCBI Taxonomy" id="1802060"/>
    <lineage>
        <taxon>Bacteria</taxon>
        <taxon>Candidatus Roizmaniibacteriota</taxon>
    </lineage>
</organism>
<proteinExistence type="inferred from homology"/>
<dbReference type="PANTHER" id="PTHR13779:SF7">
    <property type="entry name" value="ATPASE WRNIP1"/>
    <property type="match status" value="1"/>
</dbReference>
<evidence type="ECO:0000259" key="7">
    <source>
        <dbReference type="SMART" id="SM00382"/>
    </source>
</evidence>
<evidence type="ECO:0000256" key="3">
    <source>
        <dbReference type="ARBA" id="ARBA00020776"/>
    </source>
</evidence>
<evidence type="ECO:0000256" key="1">
    <source>
        <dbReference type="ARBA" id="ARBA00002393"/>
    </source>
</evidence>
<dbReference type="GO" id="GO:0000731">
    <property type="term" value="P:DNA synthesis involved in DNA repair"/>
    <property type="evidence" value="ECO:0007669"/>
    <property type="project" value="TreeGrafter"/>
</dbReference>
<dbReference type="SUPFAM" id="SSF52540">
    <property type="entry name" value="P-loop containing nucleoside triphosphate hydrolases"/>
    <property type="match status" value="1"/>
</dbReference>
<dbReference type="Gene3D" id="3.40.50.300">
    <property type="entry name" value="P-loop containing nucleotide triphosphate hydrolases"/>
    <property type="match status" value="1"/>
</dbReference>
<dbReference type="STRING" id="1802060.A2957_02990"/>
<dbReference type="InterPro" id="IPR003593">
    <property type="entry name" value="AAA+_ATPase"/>
</dbReference>
<evidence type="ECO:0000313" key="9">
    <source>
        <dbReference type="Proteomes" id="UP000179072"/>
    </source>
</evidence>
<dbReference type="SUPFAM" id="SSF48019">
    <property type="entry name" value="post-AAA+ oligomerization domain-like"/>
    <property type="match status" value="1"/>
</dbReference>
<dbReference type="PANTHER" id="PTHR13779">
    <property type="entry name" value="WERNER HELICASE-INTERACTING PROTEIN 1 FAMILY MEMBER"/>
    <property type="match status" value="1"/>
</dbReference>
<gene>
    <name evidence="8" type="ORF">A2957_02990</name>
</gene>
<dbReference type="CDD" id="cd00009">
    <property type="entry name" value="AAA"/>
    <property type="match status" value="1"/>
</dbReference>
<dbReference type="GO" id="GO:0016887">
    <property type="term" value="F:ATP hydrolysis activity"/>
    <property type="evidence" value="ECO:0007669"/>
    <property type="project" value="InterPro"/>
</dbReference>
<reference evidence="8 9" key="1">
    <citation type="journal article" date="2016" name="Nat. Commun.">
        <title>Thousands of microbial genomes shed light on interconnected biogeochemical processes in an aquifer system.</title>
        <authorList>
            <person name="Anantharaman K."/>
            <person name="Brown C.T."/>
            <person name="Hug L.A."/>
            <person name="Sharon I."/>
            <person name="Castelle C.J."/>
            <person name="Probst A.J."/>
            <person name="Thomas B.C."/>
            <person name="Singh A."/>
            <person name="Wilkins M.J."/>
            <person name="Karaoz U."/>
            <person name="Brodie E.L."/>
            <person name="Williams K.H."/>
            <person name="Hubbard S.S."/>
            <person name="Banfield J.F."/>
        </authorList>
    </citation>
    <scope>NUCLEOTIDE SEQUENCE [LARGE SCALE GENOMIC DNA]</scope>
</reference>
<comment type="function">
    <text evidence="1">DNA-dependent ATPase that plays important roles in cellular responses to stalled DNA replication processes.</text>
</comment>